<organism evidence="1 2">
    <name type="scientific">Candida orthopsilosis (strain 90-125)</name>
    <name type="common">Yeast</name>
    <dbReference type="NCBI Taxonomy" id="1136231"/>
    <lineage>
        <taxon>Eukaryota</taxon>
        <taxon>Fungi</taxon>
        <taxon>Dikarya</taxon>
        <taxon>Ascomycota</taxon>
        <taxon>Saccharomycotina</taxon>
        <taxon>Pichiomycetes</taxon>
        <taxon>Debaryomycetaceae</taxon>
        <taxon>Candida/Lodderomyces clade</taxon>
        <taxon>Candida</taxon>
    </lineage>
</organism>
<dbReference type="GO" id="GO:0006914">
    <property type="term" value="P:autophagy"/>
    <property type="evidence" value="ECO:0007669"/>
    <property type="project" value="InterPro"/>
</dbReference>
<name>H8X186_CANO9</name>
<accession>H8X186</accession>
<evidence type="ECO:0000313" key="2">
    <source>
        <dbReference type="Proteomes" id="UP000005018"/>
    </source>
</evidence>
<dbReference type="RefSeq" id="XP_003867563.1">
    <property type="nucleotide sequence ID" value="XM_003867515.1"/>
</dbReference>
<dbReference type="Proteomes" id="UP000005018">
    <property type="component" value="Chromosome 2"/>
</dbReference>
<dbReference type="GO" id="GO:0042594">
    <property type="term" value="P:response to starvation"/>
    <property type="evidence" value="ECO:0007669"/>
    <property type="project" value="TreeGrafter"/>
</dbReference>
<keyword evidence="2" id="KW-1185">Reference proteome</keyword>
<dbReference type="PANTHER" id="PTHR13268:SF0">
    <property type="entry name" value="BCAS3 MICROTUBULE ASSOCIATED CELL MIGRATION FACTOR"/>
    <property type="match status" value="1"/>
</dbReference>
<dbReference type="SUPFAM" id="SSF50978">
    <property type="entry name" value="WD40 repeat-like"/>
    <property type="match status" value="1"/>
</dbReference>
<dbReference type="InterPro" id="IPR036322">
    <property type="entry name" value="WD40_repeat_dom_sf"/>
</dbReference>
<sequence>MWDWTAPTSKSERDTLYLQTRLQARETFNLKSFKVIKCQDGEYIAVAVTSEDNADNVDVLRISSTFFKVASRIVLPFGSEKYSIKANDSFVCIGTDRGAVHIYRFGRTGLVLENANTDSALSNIKRNCCNIPGGDDIRDFGDDNLIIKTSCSDSMAIFDIIQGWFVYCPTKSEYTYLKNMKSNNKNCRNVPSVDETSASQDPIITNFMSPSAKKRKASLFTPVKLSGSTPLYNKLVSSLSKTTLDGIFKVSELSSAKYKEYMESKLELNNIGKSIGKSLYTNIQKGSEFLKPNDNQILTIVDLYNDRSLATFKPSGGVSQVSFSQYDLQLATANLRGDSLYIWDLYRLPTEISLVGKFTRGNTSAIVQNIFWFNAEDDNRDTHSGFGCISKATGSVHWYNMNNMLGEGKVSERGIKIKRSRRVRSESQKNDWTLSAFEGDKFLNVLDGQIGVLTRAGSLKMINPTNGHHYYEYRIPREPIAEFSNSDSFTLKELKGLARSRNPLAQAEIETCAPYLNLINHRNVELGTYSYESMAFDDFGNDIEVDCLNVRSIPTTPENVCEKSIDEVISEASALNKIYIDQGDEEDD</sequence>
<dbReference type="GeneID" id="14538325"/>
<dbReference type="HOGENOM" id="CLU_020371_0_0_1"/>
<evidence type="ECO:0000313" key="1">
    <source>
        <dbReference type="EMBL" id="CCG22126.1"/>
    </source>
</evidence>
<proteinExistence type="predicted"/>
<dbReference type="EMBL" id="HE681720">
    <property type="protein sequence ID" value="CCG22126.1"/>
    <property type="molecule type" value="Genomic_DNA"/>
</dbReference>
<dbReference type="AlphaFoldDB" id="H8X186"/>
<reference evidence="1 2" key="1">
    <citation type="journal article" date="2012" name="PLoS ONE">
        <title>Sequence and analysis of the genome of the pathogenic yeast Candida orthopsilosis.</title>
        <authorList>
            <person name="Riccombeni A."/>
            <person name="Vidanes G."/>
            <person name="Proux-Wera E."/>
            <person name="Wolfe K.H."/>
            <person name="Butler G."/>
        </authorList>
    </citation>
    <scope>NUCLEOTIDE SEQUENCE [LARGE SCALE GENOMIC DNA]</scope>
    <source>
        <strain evidence="1 2">Co 90-125</strain>
    </source>
</reference>
<dbReference type="KEGG" id="cot:CORT_0B04190"/>
<dbReference type="OrthoDB" id="4089169at2759"/>
<protein>
    <submittedName>
        <fullName evidence="1">Uncharacterized protein</fullName>
    </submittedName>
</protein>
<dbReference type="GO" id="GO:0005737">
    <property type="term" value="C:cytoplasm"/>
    <property type="evidence" value="ECO:0007669"/>
    <property type="project" value="TreeGrafter"/>
</dbReference>
<dbReference type="eggNOG" id="ENOG502SACF">
    <property type="taxonomic scope" value="Eukaryota"/>
</dbReference>
<gene>
    <name evidence="1" type="ORF">CORT_0B04190</name>
</gene>
<dbReference type="InterPro" id="IPR045142">
    <property type="entry name" value="BCAS3-like"/>
</dbReference>
<dbReference type="PANTHER" id="PTHR13268">
    <property type="entry name" value="BREAST CARCINOMA AMPLIFIED SEQUENCE 3"/>
    <property type="match status" value="1"/>
</dbReference>